<protein>
    <submittedName>
        <fullName evidence="3 4">Trichohyalin</fullName>
    </submittedName>
</protein>
<proteinExistence type="predicted"/>
<keyword evidence="1" id="KW-0175">Coiled coil</keyword>
<evidence type="ECO:0000256" key="1">
    <source>
        <dbReference type="SAM" id="Coils"/>
    </source>
</evidence>
<evidence type="ECO:0000313" key="5">
    <source>
        <dbReference type="RefSeq" id="XP_053540753.1"/>
    </source>
</evidence>
<keyword evidence="2" id="KW-1185">Reference proteome</keyword>
<sequence length="471" mass="57597">MEALEKERDEMKGTFQVDKDSLVLQLEEERRNMEKEKERFELQLRDSDAREAQMREEMEALEKEMDEMRRTFQADKDSLVLQLEEERRNMEKEKERWDKMESRQQIVKGGWKKHCDVLVQMIVEKEEMLEEITVEVEALKGTVRELKQKARDMDPEMMEELKEVDKRLRNFGPKWFQKLRKKKNMKKRQYLEKEIERLELQLRDSKAREARSTEVINIMMKERLKMKRQLAIHGLLTDIFQRRSKRENDEQQERLDLELRESMAREDSTTDMINALVKERVEMMKRFQEEKESMALKLKTERENMEKEKNQERFKLLKREREAMEEFMVEKMNELRTQFQAEKGRMEKKILEKDKMLEITEEMEDSAEMKKKAGMKEGLNKVDKKLKHSPLQCFQKLWKKKNIKGRQQMEKEQKRLELQWRESDAREVQMREEALVEERFQPQKEKMVLEFEKERENMEKDLHQVLVTVVI</sequence>
<feature type="coiled-coil region" evidence="1">
    <location>
        <begin position="181"/>
        <end position="208"/>
    </location>
</feature>
<dbReference type="RefSeq" id="XP_053540731.1">
    <property type="nucleotide sequence ID" value="XM_053684756.1"/>
</dbReference>
<dbReference type="GeneID" id="108262089"/>
<reference evidence="2" key="1">
    <citation type="journal article" date="2016" name="Nat. Commun.">
        <title>The channel catfish genome sequence provides insights into the evolution of scale formation in teleosts.</title>
        <authorList>
            <person name="Liu Z."/>
            <person name="Liu S."/>
            <person name="Yao J."/>
            <person name="Bao L."/>
            <person name="Zhang J."/>
            <person name="Li Y."/>
            <person name="Jiang C."/>
            <person name="Sun L."/>
            <person name="Wang R."/>
            <person name="Zhang Y."/>
            <person name="Zhou T."/>
            <person name="Zeng Q."/>
            <person name="Fu Q."/>
            <person name="Gao S."/>
            <person name="Li N."/>
            <person name="Koren S."/>
            <person name="Jiang Y."/>
            <person name="Zimin A."/>
            <person name="Xu P."/>
            <person name="Phillippy A.M."/>
            <person name="Geng X."/>
            <person name="Song L."/>
            <person name="Sun F."/>
            <person name="Li C."/>
            <person name="Wang X."/>
            <person name="Chen A."/>
            <person name="Jin Y."/>
            <person name="Yuan Z."/>
            <person name="Yang Y."/>
            <person name="Tan S."/>
            <person name="Peatman E."/>
            <person name="Lu J."/>
            <person name="Qin Z."/>
            <person name="Dunham R."/>
            <person name="Li Z."/>
            <person name="Sonstegard T."/>
            <person name="Feng J."/>
            <person name="Danzmann R.G."/>
            <person name="Schroeder S."/>
            <person name="Scheffler B."/>
            <person name="Duke M.V."/>
            <person name="Ballard L."/>
            <person name="Kucuktas H."/>
            <person name="Kaltenboeck L."/>
            <person name="Liu H."/>
            <person name="Armbruster J."/>
            <person name="Xie Y."/>
            <person name="Kirby M.L."/>
            <person name="Tian Y."/>
            <person name="Flanagan M.E."/>
            <person name="Mu W."/>
            <person name="Waldbieser G.C."/>
        </authorList>
    </citation>
    <scope>NUCLEOTIDE SEQUENCE [LARGE SCALE GENOMIC DNA]</scope>
    <source>
        <strain evidence="2">SDA103</strain>
    </source>
</reference>
<evidence type="ECO:0000313" key="3">
    <source>
        <dbReference type="RefSeq" id="XP_053540731.1"/>
    </source>
</evidence>
<dbReference type="AlphaFoldDB" id="A0A9F7RI96"/>
<dbReference type="OrthoDB" id="8981782at2759"/>
<dbReference type="KEGG" id="ipu:108262089"/>
<reference evidence="3 4" key="2">
    <citation type="submission" date="2025-04" db="UniProtKB">
        <authorList>
            <consortium name="RefSeq"/>
        </authorList>
    </citation>
    <scope>IDENTIFICATION</scope>
    <source>
        <tissue evidence="3 4">Blood</tissue>
    </source>
</reference>
<gene>
    <name evidence="3 4 5" type="primary">LOC108262089</name>
</gene>
<organism evidence="2 4">
    <name type="scientific">Ictalurus punctatus</name>
    <name type="common">Channel catfish</name>
    <name type="synonym">Silurus punctatus</name>
    <dbReference type="NCBI Taxonomy" id="7998"/>
    <lineage>
        <taxon>Eukaryota</taxon>
        <taxon>Metazoa</taxon>
        <taxon>Chordata</taxon>
        <taxon>Craniata</taxon>
        <taxon>Vertebrata</taxon>
        <taxon>Euteleostomi</taxon>
        <taxon>Actinopterygii</taxon>
        <taxon>Neopterygii</taxon>
        <taxon>Teleostei</taxon>
        <taxon>Ostariophysi</taxon>
        <taxon>Siluriformes</taxon>
        <taxon>Ictaluridae</taxon>
        <taxon>Ictalurus</taxon>
    </lineage>
</organism>
<feature type="coiled-coil region" evidence="1">
    <location>
        <begin position="241"/>
        <end position="349"/>
    </location>
</feature>
<name>A0A9F7RI96_ICTPU</name>
<feature type="coiled-coil region" evidence="1">
    <location>
        <begin position="19"/>
        <end position="149"/>
    </location>
</feature>
<dbReference type="Proteomes" id="UP000221080">
    <property type="component" value="Chromosome 1"/>
</dbReference>
<dbReference type="RefSeq" id="XP_053540753.1">
    <property type="nucleotide sequence ID" value="XM_053684778.1"/>
</dbReference>
<evidence type="ECO:0000313" key="4">
    <source>
        <dbReference type="RefSeq" id="XP_053540742.1"/>
    </source>
</evidence>
<accession>A0A9F7RI96</accession>
<dbReference type="RefSeq" id="XP_053540742.1">
    <property type="nucleotide sequence ID" value="XM_053684767.1"/>
</dbReference>
<evidence type="ECO:0000313" key="2">
    <source>
        <dbReference type="Proteomes" id="UP000221080"/>
    </source>
</evidence>